<evidence type="ECO:0000313" key="2">
    <source>
        <dbReference type="EMBL" id="GAA1559597.1"/>
    </source>
</evidence>
<accession>A0ABN2CJ23</accession>
<proteinExistence type="predicted"/>
<reference evidence="2 3" key="1">
    <citation type="journal article" date="2019" name="Int. J. Syst. Evol. Microbiol.">
        <title>The Global Catalogue of Microorganisms (GCM) 10K type strain sequencing project: providing services to taxonomists for standard genome sequencing and annotation.</title>
        <authorList>
            <consortium name="The Broad Institute Genomics Platform"/>
            <consortium name="The Broad Institute Genome Sequencing Center for Infectious Disease"/>
            <person name="Wu L."/>
            <person name="Ma J."/>
        </authorList>
    </citation>
    <scope>NUCLEOTIDE SEQUENCE [LARGE SCALE GENOMIC DNA]</scope>
    <source>
        <strain evidence="2 3">JCM 14303</strain>
    </source>
</reference>
<dbReference type="Proteomes" id="UP001500363">
    <property type="component" value="Unassembled WGS sequence"/>
</dbReference>
<dbReference type="Pfam" id="PF13577">
    <property type="entry name" value="SnoaL_4"/>
    <property type="match status" value="1"/>
</dbReference>
<dbReference type="InterPro" id="IPR032710">
    <property type="entry name" value="NTF2-like_dom_sf"/>
</dbReference>
<gene>
    <name evidence="2" type="ORF">GCM10009741_75850</name>
</gene>
<comment type="caution">
    <text evidence="2">The sequence shown here is derived from an EMBL/GenBank/DDBJ whole genome shotgun (WGS) entry which is preliminary data.</text>
</comment>
<evidence type="ECO:0000259" key="1">
    <source>
        <dbReference type="Pfam" id="PF13577"/>
    </source>
</evidence>
<dbReference type="Gene3D" id="3.10.450.50">
    <property type="match status" value="1"/>
</dbReference>
<name>A0ABN2CJ23_9ACTN</name>
<dbReference type="EMBL" id="BAAANC010000005">
    <property type="protein sequence ID" value="GAA1559597.1"/>
    <property type="molecule type" value="Genomic_DNA"/>
</dbReference>
<dbReference type="InterPro" id="IPR037401">
    <property type="entry name" value="SnoaL-like"/>
</dbReference>
<dbReference type="SUPFAM" id="SSF54427">
    <property type="entry name" value="NTF2-like"/>
    <property type="match status" value="1"/>
</dbReference>
<dbReference type="RefSeq" id="WP_344183108.1">
    <property type="nucleotide sequence ID" value="NZ_BAAANC010000005.1"/>
</dbReference>
<protein>
    <submittedName>
        <fullName evidence="2">Nuclear transport factor 2 family protein</fullName>
    </submittedName>
</protein>
<organism evidence="2 3">
    <name type="scientific">Kribbella lupini</name>
    <dbReference type="NCBI Taxonomy" id="291602"/>
    <lineage>
        <taxon>Bacteria</taxon>
        <taxon>Bacillati</taxon>
        <taxon>Actinomycetota</taxon>
        <taxon>Actinomycetes</taxon>
        <taxon>Propionibacteriales</taxon>
        <taxon>Kribbellaceae</taxon>
        <taxon>Kribbella</taxon>
    </lineage>
</organism>
<keyword evidence="3" id="KW-1185">Reference proteome</keyword>
<feature type="domain" description="SnoaL-like" evidence="1">
    <location>
        <begin position="10"/>
        <end position="132"/>
    </location>
</feature>
<evidence type="ECO:0000313" key="3">
    <source>
        <dbReference type="Proteomes" id="UP001500363"/>
    </source>
</evidence>
<sequence>MTSTTITADVEAACRRLVVAFAHHLDHRRFHEVAALFTADGVWHRRGVSMRGRDQILAFLERREKTVVELHVMATTLVEQLTRTSCAATSYATIYRTHRVGDDVPAITGPSAIGEFHDRFELTDDGWRFTYRASEPVFVIDGASHSG</sequence>